<protein>
    <submittedName>
        <fullName evidence="1">Uncharacterized protein</fullName>
    </submittedName>
</protein>
<dbReference type="Proteomes" id="UP001165960">
    <property type="component" value="Unassembled WGS sequence"/>
</dbReference>
<evidence type="ECO:0000313" key="1">
    <source>
        <dbReference type="EMBL" id="KAJ9066808.1"/>
    </source>
</evidence>
<gene>
    <name evidence="1" type="ORF">DSO57_1005771</name>
</gene>
<reference evidence="1" key="1">
    <citation type="submission" date="2022-04" db="EMBL/GenBank/DDBJ databases">
        <title>Genome of the entomopathogenic fungus Entomophthora muscae.</title>
        <authorList>
            <person name="Elya C."/>
            <person name="Lovett B.R."/>
            <person name="Lee E."/>
            <person name="Macias A.M."/>
            <person name="Hajek A.E."/>
            <person name="De Bivort B.L."/>
            <person name="Kasson M.T."/>
            <person name="De Fine Licht H.H."/>
            <person name="Stajich J.E."/>
        </authorList>
    </citation>
    <scope>NUCLEOTIDE SEQUENCE</scope>
    <source>
        <strain evidence="1">Berkeley</strain>
    </source>
</reference>
<name>A0ACC2SX01_9FUNG</name>
<accession>A0ACC2SX01</accession>
<proteinExistence type="predicted"/>
<keyword evidence="2" id="KW-1185">Reference proteome</keyword>
<comment type="caution">
    <text evidence="1">The sequence shown here is derived from an EMBL/GenBank/DDBJ whole genome shotgun (WGS) entry which is preliminary data.</text>
</comment>
<sequence length="243" mass="26935">MKFLTATLISLVAGQAPFINEAISKADVNDIITVQPFTWDPDFTPGDGQQQVSTCDSNDCLLSAKPHNKKVYIGLHLEGGSLTTHLDSRDLEYASDIYIRPDPLNPVLTKYDGMHIFFSPHPNSEGYQDFIAGIPLDQGSIFPENARITISYTDEPAFANHVTVALPKFNQVLISIQDYTSLSKEFKNLLASNDKIFIETSETIAARMSKEINGLKYLVKNVIEGKEGQVFSSDVQVCKQKTD</sequence>
<organism evidence="1 2">
    <name type="scientific">Entomophthora muscae</name>
    <dbReference type="NCBI Taxonomy" id="34485"/>
    <lineage>
        <taxon>Eukaryota</taxon>
        <taxon>Fungi</taxon>
        <taxon>Fungi incertae sedis</taxon>
        <taxon>Zoopagomycota</taxon>
        <taxon>Entomophthoromycotina</taxon>
        <taxon>Entomophthoromycetes</taxon>
        <taxon>Entomophthorales</taxon>
        <taxon>Entomophthoraceae</taxon>
        <taxon>Entomophthora</taxon>
    </lineage>
</organism>
<dbReference type="EMBL" id="QTSX02004276">
    <property type="protein sequence ID" value="KAJ9066808.1"/>
    <property type="molecule type" value="Genomic_DNA"/>
</dbReference>
<evidence type="ECO:0000313" key="2">
    <source>
        <dbReference type="Proteomes" id="UP001165960"/>
    </source>
</evidence>